<evidence type="ECO:0000313" key="5">
    <source>
        <dbReference type="EMBL" id="CAG9104677.1"/>
    </source>
</evidence>
<feature type="domain" description="Glucose-methanol-choline oxidoreductase N-terminal" evidence="4">
    <location>
        <begin position="329"/>
        <end position="343"/>
    </location>
</feature>
<evidence type="ECO:0000313" key="6">
    <source>
        <dbReference type="Proteomes" id="UP000653454"/>
    </source>
</evidence>
<dbReference type="InterPro" id="IPR012132">
    <property type="entry name" value="GMC_OxRdtase"/>
</dbReference>
<gene>
    <name evidence="5" type="ORF">PLXY2_LOCUS3312</name>
</gene>
<accession>A0A8S4DUG8</accession>
<dbReference type="Pfam" id="PF05199">
    <property type="entry name" value="GMC_oxred_C"/>
    <property type="match status" value="2"/>
</dbReference>
<dbReference type="PROSITE" id="PS00624">
    <property type="entry name" value="GMC_OXRED_2"/>
    <property type="match status" value="2"/>
</dbReference>
<dbReference type="EMBL" id="CAJHNJ030000008">
    <property type="protein sequence ID" value="CAG9104677.1"/>
    <property type="molecule type" value="Genomic_DNA"/>
</dbReference>
<dbReference type="PANTHER" id="PTHR11552">
    <property type="entry name" value="GLUCOSE-METHANOL-CHOLINE GMC OXIDOREDUCTASE"/>
    <property type="match status" value="1"/>
</dbReference>
<dbReference type="GO" id="GO:0050660">
    <property type="term" value="F:flavin adenine dinucleotide binding"/>
    <property type="evidence" value="ECO:0007669"/>
    <property type="project" value="InterPro"/>
</dbReference>
<keyword evidence="6" id="KW-1185">Reference proteome</keyword>
<reference evidence="5" key="1">
    <citation type="submission" date="2020-11" db="EMBL/GenBank/DDBJ databases">
        <authorList>
            <person name="Whiteford S."/>
        </authorList>
    </citation>
    <scope>NUCLEOTIDE SEQUENCE</scope>
</reference>
<dbReference type="InterPro" id="IPR007867">
    <property type="entry name" value="GMC_OxRtase_C"/>
</dbReference>
<dbReference type="Proteomes" id="UP000653454">
    <property type="component" value="Unassembled WGS sequence"/>
</dbReference>
<dbReference type="GO" id="GO:0016614">
    <property type="term" value="F:oxidoreductase activity, acting on CH-OH group of donors"/>
    <property type="evidence" value="ECO:0007669"/>
    <property type="project" value="InterPro"/>
</dbReference>
<dbReference type="PANTHER" id="PTHR11552:SF208">
    <property type="entry name" value="RE36204P-RELATED"/>
    <property type="match status" value="1"/>
</dbReference>
<comment type="similarity">
    <text evidence="1 2">Belongs to the GMC oxidoreductase family.</text>
</comment>
<comment type="caution">
    <text evidence="5">The sequence shown here is derived from an EMBL/GenBank/DDBJ whole genome shotgun (WGS) entry which is preliminary data.</text>
</comment>
<feature type="domain" description="Glucose-methanol-choline oxidoreductase N-terminal" evidence="3">
    <location>
        <begin position="155"/>
        <end position="178"/>
    </location>
</feature>
<keyword evidence="2" id="KW-0274">FAD</keyword>
<dbReference type="SUPFAM" id="SSF54373">
    <property type="entry name" value="FAD-linked reductases, C-terminal domain"/>
    <property type="match status" value="2"/>
</dbReference>
<evidence type="ECO:0000256" key="2">
    <source>
        <dbReference type="RuleBase" id="RU003968"/>
    </source>
</evidence>
<feature type="domain" description="Glucose-methanol-choline oxidoreductase N-terminal" evidence="3">
    <location>
        <begin position="806"/>
        <end position="829"/>
    </location>
</feature>
<dbReference type="PROSITE" id="PS00623">
    <property type="entry name" value="GMC_OXRED_1"/>
    <property type="match status" value="2"/>
</dbReference>
<evidence type="ECO:0000256" key="1">
    <source>
        <dbReference type="ARBA" id="ARBA00010790"/>
    </source>
</evidence>
<dbReference type="Gene3D" id="3.50.50.60">
    <property type="entry name" value="FAD/NAD(P)-binding domain"/>
    <property type="match status" value="2"/>
</dbReference>
<organism evidence="5 6">
    <name type="scientific">Plutella xylostella</name>
    <name type="common">Diamondback moth</name>
    <name type="synonym">Plutella maculipennis</name>
    <dbReference type="NCBI Taxonomy" id="51655"/>
    <lineage>
        <taxon>Eukaryota</taxon>
        <taxon>Metazoa</taxon>
        <taxon>Ecdysozoa</taxon>
        <taxon>Arthropoda</taxon>
        <taxon>Hexapoda</taxon>
        <taxon>Insecta</taxon>
        <taxon>Pterygota</taxon>
        <taxon>Neoptera</taxon>
        <taxon>Endopterygota</taxon>
        <taxon>Lepidoptera</taxon>
        <taxon>Glossata</taxon>
        <taxon>Ditrysia</taxon>
        <taxon>Yponomeutoidea</taxon>
        <taxon>Plutellidae</taxon>
        <taxon>Plutella</taxon>
    </lineage>
</organism>
<evidence type="ECO:0000259" key="3">
    <source>
        <dbReference type="PROSITE" id="PS00623"/>
    </source>
</evidence>
<dbReference type="Gene3D" id="3.30.560.10">
    <property type="entry name" value="Glucose Oxidase, domain 3"/>
    <property type="match status" value="2"/>
</dbReference>
<protein>
    <submittedName>
        <fullName evidence="5">(diamondback moth) hypothetical protein</fullName>
    </submittedName>
</protein>
<evidence type="ECO:0000259" key="4">
    <source>
        <dbReference type="PROSITE" id="PS00624"/>
    </source>
</evidence>
<sequence>MRIAILRPAPIPNYPSLQMRHPTWKSQAAALLVIVSCLRGGGAQFQPIRSFMHFLNDGVNQLESEPPDQPNLLKEYDFIIVGAGTAGCVLANRLSEIPDWKVLLIEAGQTENFIMDIPLLANYLQFTSANWKYKTKPSKKYCAGFENQQCNWPRGKVVGGSSVLNYMIYTRGAKQDYDNWSALGNEGWSYDEVLPYFKKIENFNIPSFDNPKYHGKDGYLSIEHAPFRSTKSKAWVKGAKQMGFTYGDHNGPNPSGVSFLQLSMRNGTRHSSSRAYLHPINKRNNLHLAKGSMVTKLIMEGKKVIGVEMERLNQKYKILAKKEVLVSGGAINSPQLLMLSGIGPEEHLKSLNIPVVQDLKVGYNLMDHIAAGGLHFIVGQNTETISVRTEYIMNHLEIVFQWMQSHKGPLSLAGGCEALVFLDLQDKFNTTAWPDMELLFITGGLNNDPALPRNFGFDEQIFSETFSSLGKNEAFMIFPMLMRPKSTGRVSLKSRNPYVHPTIIPNYFEYPEDLQKIVEGMKVAIEIARQPAMKKIGTRLYDVPIEECLKHGPFGSDAYFACQAQMFTFTIYHQSGTCKMGPAGDPAAVVDPRLRVRGVAGLRVVDASVIPVIPSSHTNSPVYMIAEKAADMIKQDWHINDTMRPKDRLTLAWILLTLRTTIGEGEFTENLPDNVREQRSYPQTPIIDMLMQSVAPNYTPSSPNDIFDFLRDSYPLPNGLKSPLKEYDYVIVGAGSAGCALASRLTEDPGVTVLLLEAGRPEQVPTDVPAIAPWFQFTDYVWPYYMERQPNMCLGMRNKRCFWPRGRAVGGSSVINYMIYTRGRPGDWDRIAKDGNYGWSYSDVLKYYMKSERSNLRGFEYSPYRGRAGNLNVEFIEYKTPLIESFLEAGRILGRPTVDYNAPEEMGFGYVQATVLGGRRVSAAKAFLHPYKNRTNLHILPVSRVTKVLINPENKQAYGVQYVRNKLNYEVHARREVILSAGPIASPQLLMLSGIGPKEQLAKHGIPLIEDLPVGQTLYDHITFPGLIYTLNTTRVSLIENRETTLNTVVQWLQFGDSAMASPGAVEGIGYIKTPNSKEPADIPDIELISIGGSLVSDGGEGASKGVRRGMTISEKVFDEAYGSIDATETWSAFPMLLHPKSTGYLELKDNNPFSFPRMYGNYLTERVDVSEFVASIRYIQKMASTEPFQRYGARLHQPRFSKCRKLEFDSDEYWECALRVLAVSLHHQIATCRMGPPSDPRAVVDPELRVYGVGGLRVVDSSVIPRTISAHTNAPAIMIGEKAADMIKQKWSFLNKGS</sequence>
<dbReference type="InterPro" id="IPR000172">
    <property type="entry name" value="GMC_OxRdtase_N"/>
</dbReference>
<name>A0A8S4DUG8_PLUXY</name>
<dbReference type="Pfam" id="PF00732">
    <property type="entry name" value="GMC_oxred_N"/>
    <property type="match status" value="2"/>
</dbReference>
<keyword evidence="2" id="KW-0285">Flavoprotein</keyword>
<proteinExistence type="inferred from homology"/>
<dbReference type="SUPFAM" id="SSF51905">
    <property type="entry name" value="FAD/NAD(P)-binding domain"/>
    <property type="match status" value="2"/>
</dbReference>
<feature type="domain" description="Glucose-methanol-choline oxidoreductase N-terminal" evidence="4">
    <location>
        <begin position="982"/>
        <end position="996"/>
    </location>
</feature>
<dbReference type="InterPro" id="IPR036188">
    <property type="entry name" value="FAD/NAD-bd_sf"/>
</dbReference>